<evidence type="ECO:0000313" key="4">
    <source>
        <dbReference type="Proteomes" id="UP000509327"/>
    </source>
</evidence>
<dbReference type="RefSeq" id="WP_110894629.1">
    <property type="nucleotide sequence ID" value="NZ_CP054614.1"/>
</dbReference>
<accession>A0A2V4WHA1</accession>
<dbReference type="Proteomes" id="UP000247790">
    <property type="component" value="Unassembled WGS sequence"/>
</dbReference>
<reference evidence="2 4" key="2">
    <citation type="submission" date="2020-06" db="EMBL/GenBank/DDBJ databases">
        <title>Complete genome of Paenibacillus barcinonensis KACC11450.</title>
        <authorList>
            <person name="Kim M."/>
            <person name="Park Y.-J."/>
            <person name="Shin J.-H."/>
        </authorList>
    </citation>
    <scope>NUCLEOTIDE SEQUENCE [LARGE SCALE GENOMIC DNA]</scope>
    <source>
        <strain evidence="2 4">KACC11450</strain>
    </source>
</reference>
<proteinExistence type="predicted"/>
<reference evidence="1 3" key="1">
    <citation type="submission" date="2018-06" db="EMBL/GenBank/DDBJ databases">
        <title>Genomic Encyclopedia of Type Strains, Phase III (KMG-III): the genomes of soil and plant-associated and newly described type strains.</title>
        <authorList>
            <person name="Whitman W."/>
        </authorList>
    </citation>
    <scope>NUCLEOTIDE SEQUENCE [LARGE SCALE GENOMIC DNA]</scope>
    <source>
        <strain evidence="1 3">CECT 7022</strain>
    </source>
</reference>
<dbReference type="AlphaFoldDB" id="A0A2V4WHA1"/>
<dbReference type="EMBL" id="CP054614">
    <property type="protein sequence ID" value="QKS55909.1"/>
    <property type="molecule type" value="Genomic_DNA"/>
</dbReference>
<organism evidence="1 3">
    <name type="scientific">Paenibacillus barcinonensis</name>
    <dbReference type="NCBI Taxonomy" id="198119"/>
    <lineage>
        <taxon>Bacteria</taxon>
        <taxon>Bacillati</taxon>
        <taxon>Bacillota</taxon>
        <taxon>Bacilli</taxon>
        <taxon>Bacillales</taxon>
        <taxon>Paenibacillaceae</taxon>
        <taxon>Paenibacillus</taxon>
    </lineage>
</organism>
<protein>
    <submittedName>
        <fullName evidence="1">Uncharacterized protein</fullName>
    </submittedName>
</protein>
<gene>
    <name evidence="1" type="ORF">DFQ00_102324</name>
    <name evidence="2" type="ORF">HUB98_05875</name>
</gene>
<sequence length="72" mass="8411">MEYIVRLSEDYEKCERVLNKLGIVAYVSPVVDGLIGYWSKLDIKYLEKRDFIVQIEIAPKGTFVSDRKRGKQ</sequence>
<dbReference type="Proteomes" id="UP000509327">
    <property type="component" value="Chromosome"/>
</dbReference>
<evidence type="ECO:0000313" key="2">
    <source>
        <dbReference type="EMBL" id="QKS55909.1"/>
    </source>
</evidence>
<keyword evidence="4" id="KW-1185">Reference proteome</keyword>
<dbReference type="EMBL" id="QJSW01000002">
    <property type="protein sequence ID" value="PYE51530.1"/>
    <property type="molecule type" value="Genomic_DNA"/>
</dbReference>
<evidence type="ECO:0000313" key="1">
    <source>
        <dbReference type="EMBL" id="PYE51530.1"/>
    </source>
</evidence>
<name>A0A2V4WHA1_PAEBA</name>
<evidence type="ECO:0000313" key="3">
    <source>
        <dbReference type="Proteomes" id="UP000247790"/>
    </source>
</evidence>